<evidence type="ECO:0000256" key="3">
    <source>
        <dbReference type="ARBA" id="ARBA00022679"/>
    </source>
</evidence>
<dbReference type="SUPFAM" id="SSF56731">
    <property type="entry name" value="DNA primase core"/>
    <property type="match status" value="1"/>
</dbReference>
<evidence type="ECO:0000256" key="5">
    <source>
        <dbReference type="ARBA" id="ARBA00022705"/>
    </source>
</evidence>
<dbReference type="PANTHER" id="PTHR30313">
    <property type="entry name" value="DNA PRIMASE"/>
    <property type="match status" value="1"/>
</dbReference>
<dbReference type="CDD" id="cd03364">
    <property type="entry name" value="TOPRIM_DnaG_primases"/>
    <property type="match status" value="1"/>
</dbReference>
<keyword evidence="4 12" id="KW-0548">Nucleotidyltransferase</keyword>
<dbReference type="Pfam" id="PF08275">
    <property type="entry name" value="DNAG_N"/>
    <property type="match status" value="1"/>
</dbReference>
<evidence type="ECO:0000256" key="8">
    <source>
        <dbReference type="ARBA" id="ARBA00022833"/>
    </source>
</evidence>
<dbReference type="GO" id="GO:1990077">
    <property type="term" value="C:primosome complex"/>
    <property type="evidence" value="ECO:0007669"/>
    <property type="project" value="UniProtKB-KW"/>
</dbReference>
<dbReference type="SUPFAM" id="SSF57783">
    <property type="entry name" value="Zinc beta-ribbon"/>
    <property type="match status" value="1"/>
</dbReference>
<dbReference type="InterPro" id="IPR013264">
    <property type="entry name" value="DNAG_N"/>
</dbReference>
<dbReference type="OrthoDB" id="9803773at2"/>
<evidence type="ECO:0000256" key="12">
    <source>
        <dbReference type="HAMAP-Rule" id="MF_00974"/>
    </source>
</evidence>
<dbReference type="InterPro" id="IPR037068">
    <property type="entry name" value="DNA_primase_core_N_sf"/>
</dbReference>
<organism evidence="16 17">
    <name type="scientific">Candidatus Babela massiliensis</name>
    <dbReference type="NCBI Taxonomy" id="673862"/>
    <lineage>
        <taxon>Bacteria</taxon>
        <taxon>Candidatus Babelota</taxon>
        <taxon>Candidatus Babeliae</taxon>
        <taxon>Candidatus Babeliales</taxon>
        <taxon>Candidatus Babeliaceae</taxon>
        <taxon>Candidatus Babela</taxon>
    </lineage>
</organism>
<dbReference type="Gene3D" id="3.40.1360.10">
    <property type="match status" value="1"/>
</dbReference>
<dbReference type="Pfam" id="PF01807">
    <property type="entry name" value="Zn_ribbon_DnaG"/>
    <property type="match status" value="1"/>
</dbReference>
<dbReference type="SMART" id="SM00493">
    <property type="entry name" value="TOPRIM"/>
    <property type="match status" value="1"/>
</dbReference>
<keyword evidence="5 12" id="KW-0235">DNA replication</keyword>
<keyword evidence="9" id="KW-0460">Magnesium</keyword>
<evidence type="ECO:0000256" key="14">
    <source>
        <dbReference type="PIRSR" id="PIRSR002811-1"/>
    </source>
</evidence>
<dbReference type="PROSITE" id="PS50880">
    <property type="entry name" value="TOPRIM"/>
    <property type="match status" value="1"/>
</dbReference>
<dbReference type="InterPro" id="IPR030846">
    <property type="entry name" value="DnaG_bac"/>
</dbReference>
<evidence type="ECO:0000256" key="9">
    <source>
        <dbReference type="ARBA" id="ARBA00022842"/>
    </source>
</evidence>
<dbReference type="STRING" id="673862.BABL1_gene_438"/>
<keyword evidence="7 12" id="KW-0863">Zinc-finger</keyword>
<gene>
    <name evidence="12 16" type="primary">dnaG</name>
    <name evidence="16" type="ORF">BABL1_gene_438</name>
</gene>
<comment type="subunit">
    <text evidence="12">Monomer. Interacts with DnaB.</text>
</comment>
<dbReference type="InterPro" id="IPR002694">
    <property type="entry name" value="Znf_CHC2"/>
</dbReference>
<comment type="catalytic activity">
    <reaction evidence="12">
        <text>ssDNA + n NTP = ssDNA/pppN(pN)n-1 hybrid + (n-1) diphosphate.</text>
        <dbReference type="EC" id="2.7.7.101"/>
    </reaction>
</comment>
<comment type="domain">
    <text evidence="12">Contains an N-terminal zinc-binding domain, a central core domain that contains the primase activity, and a C-terminal DnaB-binding domain.</text>
</comment>
<evidence type="ECO:0000313" key="17">
    <source>
        <dbReference type="Proteomes" id="UP000018769"/>
    </source>
</evidence>
<dbReference type="PATRIC" id="fig|673862.3.peg.463"/>
<evidence type="ECO:0000256" key="7">
    <source>
        <dbReference type="ARBA" id="ARBA00022771"/>
    </source>
</evidence>
<comment type="function">
    <text evidence="12 13">RNA polymerase that catalyzes the synthesis of short RNA molecules used as primers for DNA polymerase during DNA replication.</text>
</comment>
<keyword evidence="17" id="KW-1185">Reference proteome</keyword>
<dbReference type="InterPro" id="IPR036977">
    <property type="entry name" value="DNA_primase_Znf_CHC2"/>
</dbReference>
<dbReference type="AlphaFoldDB" id="V6DI19"/>
<evidence type="ECO:0000313" key="16">
    <source>
        <dbReference type="EMBL" id="CDK30578.1"/>
    </source>
</evidence>
<keyword evidence="6 12" id="KW-0479">Metal-binding</keyword>
<feature type="zinc finger region" description="CHC2-type" evidence="12 14">
    <location>
        <begin position="34"/>
        <end position="58"/>
    </location>
</feature>
<keyword evidence="11 12" id="KW-0804">Transcription</keyword>
<comment type="similarity">
    <text evidence="12 13">Belongs to the DnaG primase family.</text>
</comment>
<dbReference type="KEGG" id="dpb:BABL1_gene_438"/>
<evidence type="ECO:0000256" key="6">
    <source>
        <dbReference type="ARBA" id="ARBA00022723"/>
    </source>
</evidence>
<dbReference type="InterPro" id="IPR050219">
    <property type="entry name" value="DnaG_primase"/>
</dbReference>
<keyword evidence="2 12" id="KW-0639">Primosome</keyword>
<dbReference type="HOGENOM" id="CLU_013501_3_3_7"/>
<keyword evidence="8 12" id="KW-0862">Zinc</keyword>
<reference evidence="16 17" key="1">
    <citation type="journal article" date="2015" name="Biol. Direct">
        <title>Babela massiliensis, a representative of a widespread bacterial phylum with unusual adaptations to parasitism in amoebae.</title>
        <authorList>
            <person name="Pagnier I."/>
            <person name="Yutin N."/>
            <person name="Croce O."/>
            <person name="Makarova K.S."/>
            <person name="Wolf Y.I."/>
            <person name="Benamar S."/>
            <person name="Raoult D."/>
            <person name="Koonin E.V."/>
            <person name="La Scola B."/>
        </authorList>
    </citation>
    <scope>NUCLEOTIDE SEQUENCE [LARGE SCALE GENOMIC DNA]</scope>
    <source>
        <strain evidence="17">BABL1</strain>
    </source>
</reference>
<proteinExistence type="inferred from homology"/>
<evidence type="ECO:0000256" key="4">
    <source>
        <dbReference type="ARBA" id="ARBA00022695"/>
    </source>
</evidence>
<keyword evidence="10 12" id="KW-0238">DNA-binding</keyword>
<dbReference type="GO" id="GO:0003677">
    <property type="term" value="F:DNA binding"/>
    <property type="evidence" value="ECO:0007669"/>
    <property type="project" value="UniProtKB-KW"/>
</dbReference>
<dbReference type="GO" id="GO:0008270">
    <property type="term" value="F:zinc ion binding"/>
    <property type="evidence" value="ECO:0007669"/>
    <property type="project" value="UniProtKB-UniRule"/>
</dbReference>
<dbReference type="Pfam" id="PF13155">
    <property type="entry name" value="Toprim_2"/>
    <property type="match status" value="1"/>
</dbReference>
<dbReference type="Gene3D" id="3.90.980.10">
    <property type="entry name" value="DNA primase, catalytic core, N-terminal domain"/>
    <property type="match status" value="1"/>
</dbReference>
<evidence type="ECO:0000256" key="2">
    <source>
        <dbReference type="ARBA" id="ARBA00022515"/>
    </source>
</evidence>
<dbReference type="InterPro" id="IPR034151">
    <property type="entry name" value="TOPRIM_DnaG_bac"/>
</dbReference>
<evidence type="ECO:0000256" key="11">
    <source>
        <dbReference type="ARBA" id="ARBA00023163"/>
    </source>
</evidence>
<dbReference type="Proteomes" id="UP000018769">
    <property type="component" value="Chromosome I"/>
</dbReference>
<accession>V6DI19</accession>
<dbReference type="GO" id="GO:0003899">
    <property type="term" value="F:DNA-directed RNA polymerase activity"/>
    <property type="evidence" value="ECO:0007669"/>
    <property type="project" value="UniProtKB-UniRule"/>
</dbReference>
<dbReference type="InterPro" id="IPR006171">
    <property type="entry name" value="TOPRIM_dom"/>
</dbReference>
<dbReference type="Gene3D" id="3.90.580.10">
    <property type="entry name" value="Zinc finger, CHC2-type domain"/>
    <property type="match status" value="1"/>
</dbReference>
<dbReference type="HAMAP" id="MF_00974">
    <property type="entry name" value="DNA_primase_DnaG"/>
    <property type="match status" value="1"/>
</dbReference>
<dbReference type="EC" id="2.7.7.101" evidence="12"/>
<dbReference type="RefSeq" id="WP_023791931.1">
    <property type="nucleotide sequence ID" value="NC_023003.1"/>
</dbReference>
<feature type="domain" description="Toprim" evidence="15">
    <location>
        <begin position="256"/>
        <end position="335"/>
    </location>
</feature>
<dbReference type="eggNOG" id="COG0358">
    <property type="taxonomic scope" value="Bacteria"/>
</dbReference>
<evidence type="ECO:0000256" key="1">
    <source>
        <dbReference type="ARBA" id="ARBA00022478"/>
    </source>
</evidence>
<keyword evidence="3 12" id="KW-0808">Transferase</keyword>
<comment type="cofactor">
    <cofactor evidence="12 13 14">
        <name>Zn(2+)</name>
        <dbReference type="ChEBI" id="CHEBI:29105"/>
    </cofactor>
    <text evidence="12 13 14">Binds 1 zinc ion per monomer.</text>
</comment>
<evidence type="ECO:0000256" key="10">
    <source>
        <dbReference type="ARBA" id="ARBA00023125"/>
    </source>
</evidence>
<dbReference type="EMBL" id="HG793133">
    <property type="protein sequence ID" value="CDK30578.1"/>
    <property type="molecule type" value="Genomic_DNA"/>
</dbReference>
<dbReference type="PANTHER" id="PTHR30313:SF2">
    <property type="entry name" value="DNA PRIMASE"/>
    <property type="match status" value="1"/>
</dbReference>
<dbReference type="GO" id="GO:0006269">
    <property type="term" value="P:DNA replication, synthesis of primer"/>
    <property type="evidence" value="ECO:0007669"/>
    <property type="project" value="UniProtKB-UniRule"/>
</dbReference>
<dbReference type="GO" id="GO:0000428">
    <property type="term" value="C:DNA-directed RNA polymerase complex"/>
    <property type="evidence" value="ECO:0007669"/>
    <property type="project" value="UniProtKB-KW"/>
</dbReference>
<dbReference type="SMART" id="SM00400">
    <property type="entry name" value="ZnF_CHCC"/>
    <property type="match status" value="1"/>
</dbReference>
<evidence type="ECO:0000259" key="15">
    <source>
        <dbReference type="PROSITE" id="PS50880"/>
    </source>
</evidence>
<dbReference type="PIRSF" id="PIRSF002811">
    <property type="entry name" value="DnaG"/>
    <property type="match status" value="1"/>
</dbReference>
<evidence type="ECO:0000256" key="13">
    <source>
        <dbReference type="PIRNR" id="PIRNR002811"/>
    </source>
</evidence>
<dbReference type="GO" id="GO:0005737">
    <property type="term" value="C:cytoplasm"/>
    <property type="evidence" value="ECO:0007669"/>
    <property type="project" value="TreeGrafter"/>
</dbReference>
<dbReference type="NCBIfam" id="TIGR01391">
    <property type="entry name" value="dnaG"/>
    <property type="match status" value="1"/>
</dbReference>
<protein>
    <recommendedName>
        <fullName evidence="12 13">DNA primase</fullName>
        <ecNumber evidence="12">2.7.7.101</ecNumber>
    </recommendedName>
</protein>
<keyword evidence="1 12" id="KW-0240">DNA-directed RNA polymerase</keyword>
<sequence length="582" mass="67197">MNLFNIIKQKCSILSIISEYVTLKKTGSYYKGRCPFHSEKTGSFTVSPEKEIFYCFGCQSGGDVISFIAKIENCSQLEAAKIISQKYNIDLPDNQESDFNNLDKFNKKKEYIKTNEIFLKWAQKNLLKSKLAQDYLNKRAINKNSIDLFEIGFVPSGTKNITELISFAKKNNILTSDLIDSKILIEGKHGIYSPFEDRIIFGIKDHLGNLLGFGGRIIKEEDNRAKYYNSHDNQFFNKGSLLFGLDLAKKKIQEKNAVFLVEGYIDTIMMTQNDFLNTVATLGTACTKEHLTQLSRYTQRLYLLYDQDTAGQKAITRLIESCWQANIDLYVISLPKGEDPASYLEKNNDLKSLILNTKDIFTFYLEYIGSDFHKQSLNQKIISTKKLIDIIFSIDDLLKQDLLLKQASQAFSIPFETLKYELTTKKEDHNNYKVIHEEKQSIKNINIHDTSKITQLEKKIFSAIIDYKEAHKSLNIEDTEFLKDWFSLPIKEIFSKMCNNEDLSQEDKTFISKIVIEADNNNSLEELMTEFYKKQWKDLVYNIKLKINQAEKTGNSNLTKTLLAELDLLKKKILKRGIHGQR</sequence>
<name>V6DI19_9BACT</name>
<dbReference type="InterPro" id="IPR006295">
    <property type="entry name" value="DNA_primase_DnaG"/>
</dbReference>